<dbReference type="RefSeq" id="WP_113931567.1">
    <property type="nucleotide sequence ID" value="NZ_JACCEU010000001.1"/>
</dbReference>
<dbReference type="Proteomes" id="UP000253628">
    <property type="component" value="Unassembled WGS sequence"/>
</dbReference>
<keyword evidence="6 11" id="KW-1133">Transmembrane helix</keyword>
<dbReference type="PIRSF" id="PIRSF004862">
    <property type="entry name" value="FliF"/>
    <property type="match status" value="1"/>
</dbReference>
<organism evidence="14 15">
    <name type="scientific">Eoetvoesiella caeni</name>
    <dbReference type="NCBI Taxonomy" id="645616"/>
    <lineage>
        <taxon>Bacteria</taxon>
        <taxon>Pseudomonadati</taxon>
        <taxon>Pseudomonadota</taxon>
        <taxon>Betaproteobacteria</taxon>
        <taxon>Burkholderiales</taxon>
        <taxon>Alcaligenaceae</taxon>
        <taxon>Eoetvoesiella</taxon>
    </lineage>
</organism>
<evidence type="ECO:0000259" key="13">
    <source>
        <dbReference type="Pfam" id="PF08345"/>
    </source>
</evidence>
<evidence type="ECO:0000256" key="10">
    <source>
        <dbReference type="SAM" id="MobiDB-lite"/>
    </source>
</evidence>
<keyword evidence="14" id="KW-0282">Flagellum</keyword>
<dbReference type="GO" id="GO:0071973">
    <property type="term" value="P:bacterial-type flagellum-dependent cell motility"/>
    <property type="evidence" value="ECO:0007669"/>
    <property type="project" value="InterPro"/>
</dbReference>
<proteinExistence type="inferred from homology"/>
<feature type="compositionally biased region" description="Polar residues" evidence="10">
    <location>
        <begin position="275"/>
        <end position="284"/>
    </location>
</feature>
<keyword evidence="15" id="KW-1185">Reference proteome</keyword>
<feature type="compositionally biased region" description="Polar residues" evidence="10">
    <location>
        <begin position="291"/>
        <end position="302"/>
    </location>
</feature>
<keyword evidence="5 11" id="KW-0812">Transmembrane</keyword>
<dbReference type="Gene3D" id="3.30.300.30">
    <property type="match status" value="1"/>
</dbReference>
<comment type="subcellular location">
    <subcellularLocation>
        <location evidence="1 9">Bacterial flagellum basal body</location>
    </subcellularLocation>
    <subcellularLocation>
        <location evidence="2">Cell membrane</location>
        <topology evidence="2">Multi-pass membrane protein</topology>
    </subcellularLocation>
</comment>
<name>A0A366HK03_9BURK</name>
<dbReference type="PANTHER" id="PTHR30046">
    <property type="entry name" value="FLAGELLAR M-RING PROTEIN"/>
    <property type="match status" value="1"/>
</dbReference>
<evidence type="ECO:0000256" key="3">
    <source>
        <dbReference type="ARBA" id="ARBA00007971"/>
    </source>
</evidence>
<evidence type="ECO:0000313" key="15">
    <source>
        <dbReference type="Proteomes" id="UP000253628"/>
    </source>
</evidence>
<evidence type="ECO:0000256" key="8">
    <source>
        <dbReference type="ARBA" id="ARBA00023143"/>
    </source>
</evidence>
<evidence type="ECO:0000256" key="4">
    <source>
        <dbReference type="ARBA" id="ARBA00022475"/>
    </source>
</evidence>
<dbReference type="InterPro" id="IPR000067">
    <property type="entry name" value="FlgMring_FliF"/>
</dbReference>
<dbReference type="PANTHER" id="PTHR30046:SF0">
    <property type="entry name" value="FLAGELLAR M-RING PROTEIN"/>
    <property type="match status" value="1"/>
</dbReference>
<dbReference type="PRINTS" id="PR01009">
    <property type="entry name" value="FLGMRINGFLIF"/>
</dbReference>
<evidence type="ECO:0000256" key="5">
    <source>
        <dbReference type="ARBA" id="ARBA00022692"/>
    </source>
</evidence>
<keyword evidence="8 9" id="KW-0975">Bacterial flagellum</keyword>
<dbReference type="InterPro" id="IPR043427">
    <property type="entry name" value="YscJ/FliF"/>
</dbReference>
<feature type="domain" description="Flagellar M-ring N-terminal" evidence="12">
    <location>
        <begin position="45"/>
        <end position="218"/>
    </location>
</feature>
<dbReference type="GO" id="GO:0003774">
    <property type="term" value="F:cytoskeletal motor activity"/>
    <property type="evidence" value="ECO:0007669"/>
    <property type="project" value="InterPro"/>
</dbReference>
<evidence type="ECO:0000256" key="2">
    <source>
        <dbReference type="ARBA" id="ARBA00004651"/>
    </source>
</evidence>
<evidence type="ECO:0000256" key="11">
    <source>
        <dbReference type="SAM" id="Phobius"/>
    </source>
</evidence>
<dbReference type="AlphaFoldDB" id="A0A366HK03"/>
<feature type="region of interest" description="Disordered" evidence="10">
    <location>
        <begin position="264"/>
        <end position="344"/>
    </location>
</feature>
<dbReference type="GO" id="GO:0009431">
    <property type="term" value="C:bacterial-type flagellum basal body, MS ring"/>
    <property type="evidence" value="ECO:0007669"/>
    <property type="project" value="InterPro"/>
</dbReference>
<dbReference type="Pfam" id="PF01514">
    <property type="entry name" value="YscJ_FliF"/>
    <property type="match status" value="1"/>
</dbReference>
<dbReference type="InterPro" id="IPR045851">
    <property type="entry name" value="AMP-bd_C_sf"/>
</dbReference>
<reference evidence="14 15" key="1">
    <citation type="submission" date="2018-06" db="EMBL/GenBank/DDBJ databases">
        <title>Genomic Encyclopedia of Type Strains, Phase IV (KMG-IV): sequencing the most valuable type-strain genomes for metagenomic binning, comparative biology and taxonomic classification.</title>
        <authorList>
            <person name="Goeker M."/>
        </authorList>
    </citation>
    <scope>NUCLEOTIDE SEQUENCE [LARGE SCALE GENOMIC DNA]</scope>
    <source>
        <strain evidence="14 15">DSM 25520</strain>
    </source>
</reference>
<comment type="function">
    <text evidence="9">The M ring may be actively involved in energy transduction.</text>
</comment>
<evidence type="ECO:0000256" key="7">
    <source>
        <dbReference type="ARBA" id="ARBA00023136"/>
    </source>
</evidence>
<feature type="transmembrane region" description="Helical" evidence="11">
    <location>
        <begin position="469"/>
        <end position="488"/>
    </location>
</feature>
<dbReference type="Pfam" id="PF08345">
    <property type="entry name" value="YscJ_FliF_C"/>
    <property type="match status" value="1"/>
</dbReference>
<dbReference type="NCBIfam" id="TIGR00206">
    <property type="entry name" value="fliF"/>
    <property type="match status" value="1"/>
</dbReference>
<keyword evidence="4" id="KW-1003">Cell membrane</keyword>
<protein>
    <recommendedName>
        <fullName evidence="9">Flagellar M-ring protein</fullName>
    </recommendedName>
</protein>
<dbReference type="InterPro" id="IPR006182">
    <property type="entry name" value="FliF_N_dom"/>
</dbReference>
<evidence type="ECO:0000256" key="9">
    <source>
        <dbReference type="PIRNR" id="PIRNR004862"/>
    </source>
</evidence>
<evidence type="ECO:0000256" key="1">
    <source>
        <dbReference type="ARBA" id="ARBA00004117"/>
    </source>
</evidence>
<feature type="domain" description="Flagellar M-ring C-terminal" evidence="13">
    <location>
        <begin position="249"/>
        <end position="451"/>
    </location>
</feature>
<dbReference type="GO" id="GO:0005886">
    <property type="term" value="C:plasma membrane"/>
    <property type="evidence" value="ECO:0007669"/>
    <property type="project" value="UniProtKB-SubCell"/>
</dbReference>
<dbReference type="EMBL" id="QNRQ01000001">
    <property type="protein sequence ID" value="RBP43279.1"/>
    <property type="molecule type" value="Genomic_DNA"/>
</dbReference>
<gene>
    <name evidence="14" type="ORF">DFR37_101408</name>
</gene>
<evidence type="ECO:0000256" key="6">
    <source>
        <dbReference type="ARBA" id="ARBA00022989"/>
    </source>
</evidence>
<keyword evidence="7 11" id="KW-0472">Membrane</keyword>
<accession>A0A366HK03</accession>
<keyword evidence="14" id="KW-0966">Cell projection</keyword>
<evidence type="ECO:0000313" key="14">
    <source>
        <dbReference type="EMBL" id="RBP43279.1"/>
    </source>
</evidence>
<feature type="transmembrane region" description="Helical" evidence="11">
    <location>
        <begin position="24"/>
        <end position="43"/>
    </location>
</feature>
<feature type="compositionally biased region" description="Low complexity" evidence="10">
    <location>
        <begin position="311"/>
        <end position="328"/>
    </location>
</feature>
<comment type="caution">
    <text evidence="14">The sequence shown here is derived from an EMBL/GenBank/DDBJ whole genome shotgun (WGS) entry which is preliminary data.</text>
</comment>
<comment type="similarity">
    <text evidence="3 9">Belongs to the FliF family.</text>
</comment>
<sequence>MSQQAALLARFPALEKLSNLPKPVLIGAAAAVIAVVVVLLLLGRAPAYGLLFSNLEDRDGGAIVTALTQMNVPYQFSESGSAILVPKDKVHEVRLQLAGQGLPRGGGVGFELMDNTRFGASQFTEQITYQRALEGELANTIQAVHAVKTARVHLAIPRESLFVRERQAPTASVLLTLQQARTLSAGQVAAITWLVSSSVPNLSAENVSVIDQNGRLLTSPTGEAGVDGTQRSFVHDVEQRTVQRIMTLLTPLVGAGNVRAQASAEVDFSQREQTSEVYRPNQTPGEAAVRSEQTSSSVQSRVQPPEGIPGALTNQPPANATAPITTAPAQPPARPGAGAGNNAANNAANTAAAQTALGTGSNAAQNTVPSSSQNNATINYEVDRTISHVKDPTGKLQRLSVAVVINHQLNEDGKFVPVSDDELQKLNSLVKDAMGYSAERGDTLSIINSPFNDNSAASLPIWKDPEYQALAMQLAQYLFIIIGLFFVWKKIVKPLVNNISQAGAAKLAASAELKSEQAAAAAAAAIAAKRASEISRYEDNLNVARNLAEKDPRAVAMVLRSWMEKNGK</sequence>
<evidence type="ECO:0000259" key="12">
    <source>
        <dbReference type="Pfam" id="PF01514"/>
    </source>
</evidence>
<keyword evidence="14" id="KW-0969">Cilium</keyword>
<dbReference type="OrthoDB" id="8554211at2"/>
<dbReference type="InterPro" id="IPR013556">
    <property type="entry name" value="Flag_M-ring_C"/>
</dbReference>